<keyword evidence="2" id="KW-0805">Transcription regulation</keyword>
<gene>
    <name evidence="8" type="ORF">NE619_06670</name>
</gene>
<evidence type="ECO:0000259" key="7">
    <source>
        <dbReference type="Pfam" id="PF08281"/>
    </source>
</evidence>
<evidence type="ECO:0000256" key="3">
    <source>
        <dbReference type="ARBA" id="ARBA00023082"/>
    </source>
</evidence>
<evidence type="ECO:0000256" key="4">
    <source>
        <dbReference type="ARBA" id="ARBA00023125"/>
    </source>
</evidence>
<dbReference type="EMBL" id="JANFXK010000006">
    <property type="protein sequence ID" value="MCQ4636407.1"/>
    <property type="molecule type" value="Genomic_DNA"/>
</dbReference>
<dbReference type="InterPro" id="IPR013249">
    <property type="entry name" value="RNA_pol_sigma70_r4_t2"/>
</dbReference>
<sequence length="162" mass="19268">MKQGDEDAIDIFVRGYYPDILNYCSHHCKDREWAEDLTQETFVRFFQHLDTYRHLGKAKNYLYTIAANLCRDHYKKAAEIPMDQLPEPEVNQSQEVQNKLFVEWALGRLPTELREVVILYYFHDMKLKDIAGILQIGLPLVKYRIKRAKAQLEELFREEESV</sequence>
<feature type="domain" description="RNA polymerase sigma-70 region 2" evidence="6">
    <location>
        <begin position="13"/>
        <end position="78"/>
    </location>
</feature>
<comment type="similarity">
    <text evidence="1">Belongs to the sigma-70 factor family. ECF subfamily.</text>
</comment>
<keyword evidence="3" id="KW-0731">Sigma factor</keyword>
<dbReference type="Proteomes" id="UP001524502">
    <property type="component" value="Unassembled WGS sequence"/>
</dbReference>
<protein>
    <submittedName>
        <fullName evidence="8">RNA polymerase sigma factor</fullName>
    </submittedName>
</protein>
<name>A0ABT1RMK9_9FIRM</name>
<dbReference type="SUPFAM" id="SSF88946">
    <property type="entry name" value="Sigma2 domain of RNA polymerase sigma factors"/>
    <property type="match status" value="1"/>
</dbReference>
<proteinExistence type="inferred from homology"/>
<dbReference type="PANTHER" id="PTHR43133">
    <property type="entry name" value="RNA POLYMERASE ECF-TYPE SIGMA FACTO"/>
    <property type="match status" value="1"/>
</dbReference>
<dbReference type="Pfam" id="PF04542">
    <property type="entry name" value="Sigma70_r2"/>
    <property type="match status" value="1"/>
</dbReference>
<dbReference type="InterPro" id="IPR039425">
    <property type="entry name" value="RNA_pol_sigma-70-like"/>
</dbReference>
<evidence type="ECO:0000256" key="1">
    <source>
        <dbReference type="ARBA" id="ARBA00010641"/>
    </source>
</evidence>
<dbReference type="Gene3D" id="1.10.10.10">
    <property type="entry name" value="Winged helix-like DNA-binding domain superfamily/Winged helix DNA-binding domain"/>
    <property type="match status" value="1"/>
</dbReference>
<evidence type="ECO:0000256" key="5">
    <source>
        <dbReference type="ARBA" id="ARBA00023163"/>
    </source>
</evidence>
<keyword evidence="4" id="KW-0238">DNA-binding</keyword>
<keyword evidence="5" id="KW-0804">Transcription</keyword>
<evidence type="ECO:0000313" key="9">
    <source>
        <dbReference type="Proteomes" id="UP001524502"/>
    </source>
</evidence>
<evidence type="ECO:0000313" key="8">
    <source>
        <dbReference type="EMBL" id="MCQ4636407.1"/>
    </source>
</evidence>
<organism evidence="8 9">
    <name type="scientific">Anaerovorax odorimutans</name>
    <dbReference type="NCBI Taxonomy" id="109327"/>
    <lineage>
        <taxon>Bacteria</taxon>
        <taxon>Bacillati</taxon>
        <taxon>Bacillota</taxon>
        <taxon>Clostridia</taxon>
        <taxon>Peptostreptococcales</taxon>
        <taxon>Anaerovoracaceae</taxon>
        <taxon>Anaerovorax</taxon>
    </lineage>
</organism>
<dbReference type="Gene3D" id="1.10.1740.10">
    <property type="match status" value="1"/>
</dbReference>
<dbReference type="InterPro" id="IPR013324">
    <property type="entry name" value="RNA_pol_sigma_r3/r4-like"/>
</dbReference>
<comment type="caution">
    <text evidence="8">The sequence shown here is derived from an EMBL/GenBank/DDBJ whole genome shotgun (WGS) entry which is preliminary data.</text>
</comment>
<dbReference type="InterPro" id="IPR014284">
    <property type="entry name" value="RNA_pol_sigma-70_dom"/>
</dbReference>
<dbReference type="NCBIfam" id="TIGR02937">
    <property type="entry name" value="sigma70-ECF"/>
    <property type="match status" value="1"/>
</dbReference>
<accession>A0ABT1RMK9</accession>
<evidence type="ECO:0000259" key="6">
    <source>
        <dbReference type="Pfam" id="PF04542"/>
    </source>
</evidence>
<dbReference type="Pfam" id="PF08281">
    <property type="entry name" value="Sigma70_r4_2"/>
    <property type="match status" value="1"/>
</dbReference>
<keyword evidence="9" id="KW-1185">Reference proteome</keyword>
<reference evidence="8 9" key="1">
    <citation type="submission" date="2022-06" db="EMBL/GenBank/DDBJ databases">
        <title>Isolation of gut microbiota from human fecal samples.</title>
        <authorList>
            <person name="Pamer E.G."/>
            <person name="Barat B."/>
            <person name="Waligurski E."/>
            <person name="Medina S."/>
            <person name="Paddock L."/>
            <person name="Mostad J."/>
        </authorList>
    </citation>
    <scope>NUCLEOTIDE SEQUENCE [LARGE SCALE GENOMIC DNA]</scope>
    <source>
        <strain evidence="8 9">SL.3.17</strain>
    </source>
</reference>
<dbReference type="SUPFAM" id="SSF88659">
    <property type="entry name" value="Sigma3 and sigma4 domains of RNA polymerase sigma factors"/>
    <property type="match status" value="1"/>
</dbReference>
<dbReference type="InterPro" id="IPR013325">
    <property type="entry name" value="RNA_pol_sigma_r2"/>
</dbReference>
<dbReference type="InterPro" id="IPR007627">
    <property type="entry name" value="RNA_pol_sigma70_r2"/>
</dbReference>
<dbReference type="InterPro" id="IPR036388">
    <property type="entry name" value="WH-like_DNA-bd_sf"/>
</dbReference>
<dbReference type="PANTHER" id="PTHR43133:SF8">
    <property type="entry name" value="RNA POLYMERASE SIGMA FACTOR HI_1459-RELATED"/>
    <property type="match status" value="1"/>
</dbReference>
<dbReference type="CDD" id="cd06171">
    <property type="entry name" value="Sigma70_r4"/>
    <property type="match status" value="1"/>
</dbReference>
<feature type="domain" description="RNA polymerase sigma factor 70 region 4 type 2" evidence="7">
    <location>
        <begin position="105"/>
        <end position="152"/>
    </location>
</feature>
<evidence type="ECO:0000256" key="2">
    <source>
        <dbReference type="ARBA" id="ARBA00023015"/>
    </source>
</evidence>